<dbReference type="CDD" id="cd04857">
    <property type="entry name" value="Peptidases_S8_Tripeptidyl_Aminopeptidase_II"/>
    <property type="match status" value="1"/>
</dbReference>
<feature type="region of interest" description="Disordered" evidence="10">
    <location>
        <begin position="410"/>
        <end position="429"/>
    </location>
</feature>
<keyword evidence="9" id="KW-0175">Coiled coil</keyword>
<feature type="active site" description="Charge relay system" evidence="8">
    <location>
        <position position="271"/>
    </location>
</feature>
<keyword evidence="7 8" id="KW-0720">Serine protease</keyword>
<comment type="caution">
    <text evidence="15">The sequence shown here is derived from an EMBL/GenBank/DDBJ whole genome shotgun (WGS) entry which is preliminary data.</text>
</comment>
<evidence type="ECO:0000259" key="14">
    <source>
        <dbReference type="Pfam" id="PF21316"/>
    </source>
</evidence>
<dbReference type="InterPro" id="IPR046939">
    <property type="entry name" value="TPPII_C_sf"/>
</dbReference>
<dbReference type="EMBL" id="CAUYUE010000005">
    <property type="protein sequence ID" value="CAK0779170.1"/>
    <property type="molecule type" value="Genomic_DNA"/>
</dbReference>
<dbReference type="InterPro" id="IPR023828">
    <property type="entry name" value="Peptidase_S8_Ser-AS"/>
</dbReference>
<evidence type="ECO:0000313" key="15">
    <source>
        <dbReference type="EMBL" id="CAK0779170.1"/>
    </source>
</evidence>
<dbReference type="Gene3D" id="3.40.50.200">
    <property type="entry name" value="Peptidase S8/S53 domain"/>
    <property type="match status" value="1"/>
</dbReference>
<dbReference type="InterPro" id="IPR034051">
    <property type="entry name" value="TPP_II_domain"/>
</dbReference>
<evidence type="ECO:0000259" key="11">
    <source>
        <dbReference type="Pfam" id="PF00082"/>
    </source>
</evidence>
<dbReference type="PANTHER" id="PTHR43806">
    <property type="entry name" value="PEPTIDASE S8"/>
    <property type="match status" value="1"/>
</dbReference>
<evidence type="ECO:0000313" key="16">
    <source>
        <dbReference type="Proteomes" id="UP001314263"/>
    </source>
</evidence>
<dbReference type="Pfam" id="PF21316">
    <property type="entry name" value="TPPII_GBD"/>
    <property type="match status" value="1"/>
</dbReference>
<dbReference type="PROSITE" id="PS00137">
    <property type="entry name" value="SUBTILASE_HIS"/>
    <property type="match status" value="1"/>
</dbReference>
<evidence type="ECO:0000256" key="10">
    <source>
        <dbReference type="SAM" id="MobiDB-lite"/>
    </source>
</evidence>
<keyword evidence="16" id="KW-1185">Reference proteome</keyword>
<feature type="coiled-coil region" evidence="9">
    <location>
        <begin position="1096"/>
        <end position="1123"/>
    </location>
</feature>
<evidence type="ECO:0000256" key="6">
    <source>
        <dbReference type="ARBA" id="ARBA00022801"/>
    </source>
</evidence>
<feature type="region of interest" description="Disordered" evidence="10">
    <location>
        <begin position="1060"/>
        <end position="1093"/>
    </location>
</feature>
<feature type="domain" description="Peptidase S8/S53" evidence="11">
    <location>
        <begin position="34"/>
        <end position="500"/>
    </location>
</feature>
<dbReference type="InterPro" id="IPR015500">
    <property type="entry name" value="Peptidase_S8_subtilisin-rel"/>
</dbReference>
<feature type="region of interest" description="Disordered" evidence="10">
    <location>
        <begin position="576"/>
        <end position="607"/>
    </location>
</feature>
<dbReference type="Pfam" id="PF21223">
    <property type="entry name" value="TPPII_Ig-like-1"/>
    <property type="match status" value="1"/>
</dbReference>
<feature type="active site" description="Charge relay system" evidence="8">
    <location>
        <position position="457"/>
    </location>
</feature>
<dbReference type="InterPro" id="IPR048383">
    <property type="entry name" value="TPPII_Ig-like-1"/>
</dbReference>
<organism evidence="15 16">
    <name type="scientific">Coccomyxa viridis</name>
    <dbReference type="NCBI Taxonomy" id="1274662"/>
    <lineage>
        <taxon>Eukaryota</taxon>
        <taxon>Viridiplantae</taxon>
        <taxon>Chlorophyta</taxon>
        <taxon>core chlorophytes</taxon>
        <taxon>Trebouxiophyceae</taxon>
        <taxon>Trebouxiophyceae incertae sedis</taxon>
        <taxon>Coccomyxaceae</taxon>
        <taxon>Coccomyxa</taxon>
    </lineage>
</organism>
<dbReference type="GO" id="GO:0008240">
    <property type="term" value="F:tripeptidyl-peptidase activity"/>
    <property type="evidence" value="ECO:0007669"/>
    <property type="project" value="UniProtKB-EC"/>
</dbReference>
<name>A0AAV1I631_9CHLO</name>
<proteinExistence type="inferred from homology"/>
<dbReference type="InterPro" id="IPR050131">
    <property type="entry name" value="Peptidase_S8_subtilisin-like"/>
</dbReference>
<evidence type="ECO:0000256" key="4">
    <source>
        <dbReference type="ARBA" id="ARBA00022438"/>
    </source>
</evidence>
<dbReference type="PROSITE" id="PS51892">
    <property type="entry name" value="SUBTILASE"/>
    <property type="match status" value="1"/>
</dbReference>
<dbReference type="Gene3D" id="2.60.40.3170">
    <property type="match status" value="1"/>
</dbReference>
<feature type="active site" description="Charge relay system" evidence="8">
    <location>
        <position position="43"/>
    </location>
</feature>
<evidence type="ECO:0000256" key="7">
    <source>
        <dbReference type="ARBA" id="ARBA00022825"/>
    </source>
</evidence>
<dbReference type="PROSITE" id="PS00138">
    <property type="entry name" value="SUBTILASE_SER"/>
    <property type="match status" value="1"/>
</dbReference>
<dbReference type="PANTHER" id="PTHR43806:SF14">
    <property type="entry name" value="TRIPEPTIDYL-PEPTIDASE 2"/>
    <property type="match status" value="1"/>
</dbReference>
<feature type="region of interest" description="Disordered" evidence="10">
    <location>
        <begin position="1172"/>
        <end position="1197"/>
    </location>
</feature>
<dbReference type="GO" id="GO:0006508">
    <property type="term" value="P:proteolysis"/>
    <property type="evidence" value="ECO:0007669"/>
    <property type="project" value="UniProtKB-KW"/>
</dbReference>
<dbReference type="GO" id="GO:0004252">
    <property type="term" value="F:serine-type endopeptidase activity"/>
    <property type="evidence" value="ECO:0007669"/>
    <property type="project" value="UniProtKB-UniRule"/>
</dbReference>
<dbReference type="InterPro" id="IPR022398">
    <property type="entry name" value="Peptidase_S8_His-AS"/>
</dbReference>
<dbReference type="InterPro" id="IPR022229">
    <property type="entry name" value="TPPII_Ig-like-2"/>
</dbReference>
<dbReference type="SUPFAM" id="SSF52743">
    <property type="entry name" value="Subtilisin-like"/>
    <property type="match status" value="1"/>
</dbReference>
<evidence type="ECO:0000256" key="2">
    <source>
        <dbReference type="ARBA" id="ARBA00011073"/>
    </source>
</evidence>
<dbReference type="GO" id="GO:0004177">
    <property type="term" value="F:aminopeptidase activity"/>
    <property type="evidence" value="ECO:0007669"/>
    <property type="project" value="UniProtKB-KW"/>
</dbReference>
<keyword evidence="4" id="KW-0031">Aminopeptidase</keyword>
<evidence type="ECO:0000256" key="1">
    <source>
        <dbReference type="ARBA" id="ARBA00001910"/>
    </source>
</evidence>
<dbReference type="Gene3D" id="2.20.25.690">
    <property type="match status" value="1"/>
</dbReference>
<evidence type="ECO:0000256" key="3">
    <source>
        <dbReference type="ARBA" id="ARBA00012462"/>
    </source>
</evidence>
<dbReference type="InterPro" id="IPR036852">
    <property type="entry name" value="Peptidase_S8/S53_dom_sf"/>
</dbReference>
<comment type="similarity">
    <text evidence="2 8">Belongs to the peptidase S8 family.</text>
</comment>
<accession>A0AAV1I631</accession>
<evidence type="ECO:0000256" key="9">
    <source>
        <dbReference type="SAM" id="Coils"/>
    </source>
</evidence>
<dbReference type="InterPro" id="IPR046940">
    <property type="entry name" value="TPPII_Ig-like_sf"/>
</dbReference>
<evidence type="ECO:0000259" key="12">
    <source>
        <dbReference type="Pfam" id="PF12580"/>
    </source>
</evidence>
<evidence type="ECO:0000256" key="8">
    <source>
        <dbReference type="PROSITE-ProRule" id="PRU01240"/>
    </source>
</evidence>
<comment type="catalytic activity">
    <reaction evidence="1">
        <text>Release of an N-terminal tripeptide from a polypeptide.</text>
        <dbReference type="EC" id="3.4.14.10"/>
    </reaction>
</comment>
<reference evidence="15 16" key="1">
    <citation type="submission" date="2023-10" db="EMBL/GenBank/DDBJ databases">
        <authorList>
            <person name="Maclean D."/>
            <person name="Macfadyen A."/>
        </authorList>
    </citation>
    <scope>NUCLEOTIDE SEQUENCE [LARGE SCALE GENOMIC DNA]</scope>
</reference>
<dbReference type="FunFam" id="3.40.50.200:FF:000013">
    <property type="entry name" value="Tripeptidyl-peptidase 2 homolog"/>
    <property type="match status" value="1"/>
</dbReference>
<feature type="domain" description="Tripeptidyl-peptidase II first Ig-like" evidence="13">
    <location>
        <begin position="597"/>
        <end position="680"/>
    </location>
</feature>
<sequence>MAAKAESKEVFGHIMPKIEIGALRHLKDNAEQDGRSVLIAIFDTGIDPGAPGLQLTSDGKPKILDVLDCTGSGDVDTSTIRKADESGCIEGLHGNKLRLCPDWQNPSGAWHIGAKRAFELFPKGLESRSKMERKKRWDALQRVSVTAAAAQASAFKDASGSGTSEADKKKKAELDLRLKLLTDMEEQLTDYGPMLDCVVWNDGKVWRAALDTSEMYEAGSGAGALADFKPLTNFCLEREYRSFSPQDCCNYALNIESDGNVLSVVVDAGSHGTHVAGIAAAFHEDHPELNGVAPGAQIISCKIGDSRLGSMETGVGLTRAIIAVMQHKADLINMSYGEATSTPNAGRFIQLANEVVNKHNVIFISSAGNAGPALSTVGAPGGTSSGIISIGAYISPELAAAGHSVREQLDQGQQYTWSSRGPTPDGELGVTLSAPGGAVAPVPQWTQQRRQLMNGTSMASPNACGGVALVLSAAKARGLPHSPARVRRALENTCKPVGDGPDAALTYGRGLLQVDQAISYLEKSADLDDRDAAVYEIRTKRTDGSASGRGIYLREPLEARQPVSVTVEVKPVIHEVEAGEPSSSSEPLDSEASRSSPSQADRDAEAVQTRLSIEDKLLLESSQPWVHVPSSLILLSGGRSFEVKVDCSSLPEGLHFAEISASDSTAPWRGALFRVPVTVIKPARVGDSNSSGPSGVASVESAERDDGQHVCRLGWMEFRAGQEVRSFVAVPEGARWAELRLRAGAHEQPRGFMVRATWLQPQTRYSDTESRAYISLQAHAEHTLHFRALQASTLEITLAQFWSSLGPGRVSVNVVFHGIELQDQVLLTGSRPSTKVMLRAPFQAEKLSPSAKLTTVHIPLRPSEALLAPLLGKRDALPNQRTIHSLLLTYKLTVVEAGKHTVRLPLLNNFVYDGEFEGQMTMLFDANKRLIKVNDIYPEDVQLAKGSYTIRAQLRHDNRAWLEKLKGLVAVVERKLGDGIAVSAYPSYAAFLRSPKDVVKERSLYAGERVAMYLGPVPEDKLPKDAAPGRLLTGALALAKKGNSSGEAPGRVPLRYIVPPKADADSKEGSNSKADDEEKPKPPKERLQEAVRDSKVKMLKELKRDKEEDAEVLQSLEDDLLKEYPSHLPLLSAILASFTSLPAEKQNEHLQDIVRAADAVIAAVDETALAKHLARKTPEEGPGTKQRKKQAEEQKSALVDALEKKASALLKMHPAPPGDAEAETSQDSQAPTEDDAFVEAFKELQAWADTTEEKHALLHAKYLSRQGRHASALKALEKLTTPEEGAPSMEVLQLRAELFKKLGWHHWEKQEQDKIRTHFPPAFPLF</sequence>
<gene>
    <name evidence="15" type="ORF">CVIRNUC_004710</name>
</gene>
<evidence type="ECO:0000256" key="5">
    <source>
        <dbReference type="ARBA" id="ARBA00022670"/>
    </source>
</evidence>
<dbReference type="EC" id="3.4.14.10" evidence="3"/>
<feature type="domain" description="Tripeptidyl-peptidase II galactose-binding" evidence="14">
    <location>
        <begin position="720"/>
        <end position="806"/>
    </location>
</feature>
<protein>
    <recommendedName>
        <fullName evidence="3">tripeptidyl-peptidase II</fullName>
        <ecNumber evidence="3">3.4.14.10</ecNumber>
    </recommendedName>
</protein>
<dbReference type="InterPro" id="IPR000209">
    <property type="entry name" value="Peptidase_S8/S53_dom"/>
</dbReference>
<keyword evidence="6 8" id="KW-0378">Hydrolase</keyword>
<dbReference type="GO" id="GO:0005829">
    <property type="term" value="C:cytosol"/>
    <property type="evidence" value="ECO:0007669"/>
    <property type="project" value="TreeGrafter"/>
</dbReference>
<keyword evidence="5 8" id="KW-0645">Protease</keyword>
<feature type="compositionally biased region" description="Polar residues" evidence="10">
    <location>
        <begin position="410"/>
        <end position="421"/>
    </location>
</feature>
<dbReference type="PRINTS" id="PR00723">
    <property type="entry name" value="SUBTILISIN"/>
</dbReference>
<feature type="domain" description="Tripeptidyl peptidase II second Ig-like" evidence="12">
    <location>
        <begin position="841"/>
        <end position="1026"/>
    </location>
</feature>
<dbReference type="InterPro" id="IPR048384">
    <property type="entry name" value="TPPII_GBD"/>
</dbReference>
<dbReference type="Proteomes" id="UP001314263">
    <property type="component" value="Unassembled WGS sequence"/>
</dbReference>
<evidence type="ECO:0000259" key="13">
    <source>
        <dbReference type="Pfam" id="PF21223"/>
    </source>
</evidence>
<feature type="compositionally biased region" description="Basic and acidic residues" evidence="10">
    <location>
        <begin position="1062"/>
        <end position="1093"/>
    </location>
</feature>
<dbReference type="Gene3D" id="1.25.40.710">
    <property type="match status" value="1"/>
</dbReference>
<dbReference type="Pfam" id="PF12580">
    <property type="entry name" value="TPPII"/>
    <property type="match status" value="1"/>
</dbReference>
<dbReference type="Pfam" id="PF00082">
    <property type="entry name" value="Peptidase_S8"/>
    <property type="match status" value="1"/>
</dbReference>
<feature type="region of interest" description="Disordered" evidence="10">
    <location>
        <begin position="1212"/>
        <end position="1232"/>
    </location>
</feature>